<evidence type="ECO:0000313" key="1">
    <source>
        <dbReference type="EMBL" id="OAY36711.1"/>
    </source>
</evidence>
<dbReference type="AlphaFoldDB" id="A0A2C9UZI3"/>
<organism evidence="1">
    <name type="scientific">Manihot esculenta</name>
    <name type="common">Cassava</name>
    <name type="synonym">Jatropha manihot</name>
    <dbReference type="NCBI Taxonomy" id="3983"/>
    <lineage>
        <taxon>Eukaryota</taxon>
        <taxon>Viridiplantae</taxon>
        <taxon>Streptophyta</taxon>
        <taxon>Embryophyta</taxon>
        <taxon>Tracheophyta</taxon>
        <taxon>Spermatophyta</taxon>
        <taxon>Magnoliopsida</taxon>
        <taxon>eudicotyledons</taxon>
        <taxon>Gunneridae</taxon>
        <taxon>Pentapetalae</taxon>
        <taxon>rosids</taxon>
        <taxon>fabids</taxon>
        <taxon>Malpighiales</taxon>
        <taxon>Euphorbiaceae</taxon>
        <taxon>Crotonoideae</taxon>
        <taxon>Manihoteae</taxon>
        <taxon>Manihot</taxon>
    </lineage>
</organism>
<dbReference type="EMBL" id="CM004397">
    <property type="protein sequence ID" value="OAY36711.1"/>
    <property type="molecule type" value="Genomic_DNA"/>
</dbReference>
<name>A0A2C9UZI3_MANES</name>
<accession>A0A2C9UZI3</accession>
<gene>
    <name evidence="1" type="ORF">MANES_11G041800</name>
</gene>
<proteinExistence type="predicted"/>
<protein>
    <submittedName>
        <fullName evidence="1">Uncharacterized protein</fullName>
    </submittedName>
</protein>
<sequence>MTTNCDRKLFIKMSLSQEATEATSNGSSNIIPETSFDKMDCFPKPIAFRRFNKILKPFSSYF</sequence>
<reference evidence="1" key="1">
    <citation type="submission" date="2016-02" db="EMBL/GenBank/DDBJ databases">
        <title>WGS assembly of Manihot esculenta.</title>
        <authorList>
            <person name="Bredeson J.V."/>
            <person name="Prochnik S.E."/>
            <person name="Lyons J.B."/>
            <person name="Schmutz J."/>
            <person name="Grimwood J."/>
            <person name="Vrebalov J."/>
            <person name="Bart R.S."/>
            <person name="Amuge T."/>
            <person name="Ferguson M.E."/>
            <person name="Green R."/>
            <person name="Putnam N."/>
            <person name="Stites J."/>
            <person name="Rounsley S."/>
            <person name="Rokhsar D.S."/>
        </authorList>
    </citation>
    <scope>NUCLEOTIDE SEQUENCE [LARGE SCALE GENOMIC DNA]</scope>
    <source>
        <tissue evidence="1">Leaf</tissue>
    </source>
</reference>